<dbReference type="AlphaFoldDB" id="A0A1Y6GCF0"/>
<name>A0A1Y6GCF0_RAOOR</name>
<organism evidence="2 5">
    <name type="scientific">Raoultella ornithinolytica</name>
    <name type="common">Klebsiella ornithinolytica</name>
    <dbReference type="NCBI Taxonomy" id="54291"/>
    <lineage>
        <taxon>Bacteria</taxon>
        <taxon>Pseudomonadati</taxon>
        <taxon>Pseudomonadota</taxon>
        <taxon>Gammaproteobacteria</taxon>
        <taxon>Enterobacterales</taxon>
        <taxon>Enterobacteriaceae</taxon>
        <taxon>Klebsiella/Raoultella group</taxon>
        <taxon>Raoultella</taxon>
    </lineage>
</organism>
<evidence type="ECO:0000313" key="2">
    <source>
        <dbReference type="EMBL" id="PIK82191.1"/>
    </source>
</evidence>
<evidence type="ECO:0000259" key="1">
    <source>
        <dbReference type="Pfam" id="PF13577"/>
    </source>
</evidence>
<dbReference type="InterPro" id="IPR032710">
    <property type="entry name" value="NTF2-like_dom_sf"/>
</dbReference>
<proteinExistence type="predicted"/>
<evidence type="ECO:0000313" key="3">
    <source>
        <dbReference type="EMBL" id="UXE39048.1"/>
    </source>
</evidence>
<feature type="domain" description="SnoaL-like" evidence="1">
    <location>
        <begin position="12"/>
        <end position="146"/>
    </location>
</feature>
<dbReference type="STRING" id="54291.TE10_23160"/>
<keyword evidence="6" id="KW-1185">Reference proteome</keyword>
<reference evidence="3" key="2">
    <citation type="submission" date="2022-09" db="EMBL/GenBank/DDBJ databases">
        <title>Multidrug resistance Raoultella ornithinolytica Strain MQB_Silv_108.</title>
        <authorList>
            <person name="Quintela-Baluja M."/>
        </authorList>
    </citation>
    <scope>NUCLEOTIDE SEQUENCE</scope>
    <source>
        <strain evidence="3">MQB_Silv_108</strain>
    </source>
</reference>
<dbReference type="Pfam" id="PF13577">
    <property type="entry name" value="SnoaL_4"/>
    <property type="match status" value="1"/>
</dbReference>
<dbReference type="EMBL" id="NKYI01000029">
    <property type="protein sequence ID" value="PIK82191.1"/>
    <property type="molecule type" value="Genomic_DNA"/>
</dbReference>
<dbReference type="InterPro" id="IPR037401">
    <property type="entry name" value="SnoaL-like"/>
</dbReference>
<dbReference type="EMBL" id="CP104450">
    <property type="protein sequence ID" value="UXE39048.1"/>
    <property type="molecule type" value="Genomic_DNA"/>
</dbReference>
<dbReference type="Proteomes" id="UP001064206">
    <property type="component" value="Chromosome"/>
</dbReference>
<reference evidence="4 6" key="3">
    <citation type="submission" date="2024-02" db="EMBL/GenBank/DDBJ databases">
        <title>Tn5403 promotes plasmid rearrangements and degradation of the Klebsiella pneumoniae carbapenemase (KPC) transposon Tn4401.</title>
        <authorList>
            <person name="Sheppard A.E."/>
            <person name="Barry K.E."/>
            <person name="Parikh H.I."/>
            <person name="Vegesana K."/>
            <person name="Sebra R."/>
            <person name="George S."/>
            <person name="Sanderson N.D."/>
            <person name="Stoesser N."/>
            <person name="Eyre D.W."/>
            <person name="Crook D.W."/>
            <person name="Walker A.S."/>
            <person name="Mathers A.J."/>
        </authorList>
    </citation>
    <scope>NUCLEOTIDE SEQUENCE [LARGE SCALE GENOMIC DNA]</scope>
    <source>
        <strain evidence="4 6">CAV1921</strain>
    </source>
</reference>
<dbReference type="SUPFAM" id="SSF54427">
    <property type="entry name" value="NTF2-like"/>
    <property type="match status" value="1"/>
</dbReference>
<gene>
    <name evidence="2" type="ORF">CFY86_22855</name>
    <name evidence="4" type="ORF">LM286_04510</name>
    <name evidence="3" type="ORF">N2J37_04525</name>
</gene>
<sequence length="175" mass="20177">MNLEKCLQRLDKLEAANQIRNLMSQYMHLCDDLSYPDIAQEIADLFCEDAIWEGLGSLYQNKLGRYSGRKNIAQMMARYISEPAHFAINVHYLTSEYIDIGAENEAIGRWKMLQVSTFRAGGSHLNSAELVIRFKKAGERWLIDHFTTRNLLSRPVDYWHSPVDLPVPDTTRSPE</sequence>
<evidence type="ECO:0000313" key="6">
    <source>
        <dbReference type="Proteomes" id="UP001350972"/>
    </source>
</evidence>
<dbReference type="Proteomes" id="UP000229713">
    <property type="component" value="Unassembled WGS sequence"/>
</dbReference>
<dbReference type="Proteomes" id="UP001350972">
    <property type="component" value="Chromosome"/>
</dbReference>
<accession>A0A1Y6GCF0</accession>
<reference evidence="2 5" key="1">
    <citation type="submission" date="2017-07" db="EMBL/GenBank/DDBJ databases">
        <title>Raoultella ornithinolytica strain HH3 draft genome.</title>
        <authorList>
            <person name="Duceppe M.-O."/>
            <person name="Huang H."/>
            <person name="Phipps-Todd B."/>
        </authorList>
    </citation>
    <scope>NUCLEOTIDE SEQUENCE [LARGE SCALE GENOMIC DNA]</scope>
    <source>
        <strain evidence="2 5">HH3</strain>
    </source>
</reference>
<evidence type="ECO:0000313" key="5">
    <source>
        <dbReference type="Proteomes" id="UP000229713"/>
    </source>
</evidence>
<protein>
    <submittedName>
        <fullName evidence="2">Nuclear transport factor 2 family protein</fullName>
    </submittedName>
</protein>
<evidence type="ECO:0000313" key="4">
    <source>
        <dbReference type="EMBL" id="WWC12619.1"/>
    </source>
</evidence>
<dbReference type="RefSeq" id="WP_004867256.1">
    <property type="nucleotide sequence ID" value="NZ_ABDFAB020000010.1"/>
</dbReference>
<dbReference type="Gene3D" id="3.10.450.50">
    <property type="match status" value="1"/>
</dbReference>
<dbReference type="EMBL" id="CP145163">
    <property type="protein sequence ID" value="WWC12619.1"/>
    <property type="molecule type" value="Genomic_DNA"/>
</dbReference>
<dbReference type="eggNOG" id="ENOG5031HTP">
    <property type="taxonomic scope" value="Bacteria"/>
</dbReference>